<feature type="region of interest" description="Disordered" evidence="1">
    <location>
        <begin position="1"/>
        <end position="21"/>
    </location>
</feature>
<reference evidence="2 3" key="1">
    <citation type="submission" date="2019-04" db="EMBL/GenBank/DDBJ databases">
        <title>Draft genome sequences of Streptomyces avermitilis ATCC 31267.</title>
        <authorList>
            <person name="Komaki H."/>
            <person name="Tamura T."/>
            <person name="Hosoyama A."/>
        </authorList>
    </citation>
    <scope>NUCLEOTIDE SEQUENCE [LARGE SCALE GENOMIC DNA]</scope>
    <source>
        <strain evidence="2 3">ATCC 31267</strain>
    </source>
</reference>
<evidence type="ECO:0000256" key="1">
    <source>
        <dbReference type="SAM" id="MobiDB-lite"/>
    </source>
</evidence>
<dbReference type="AlphaFoldDB" id="A0A4D4MV71"/>
<organism evidence="2 3">
    <name type="scientific">Streptomyces avermitilis</name>
    <dbReference type="NCBI Taxonomy" id="33903"/>
    <lineage>
        <taxon>Bacteria</taxon>
        <taxon>Bacillati</taxon>
        <taxon>Actinomycetota</taxon>
        <taxon>Actinomycetes</taxon>
        <taxon>Kitasatosporales</taxon>
        <taxon>Streptomycetaceae</taxon>
        <taxon>Streptomyces</taxon>
    </lineage>
</organism>
<evidence type="ECO:0000313" key="2">
    <source>
        <dbReference type="EMBL" id="GDY75634.1"/>
    </source>
</evidence>
<dbReference type="Proteomes" id="UP000299211">
    <property type="component" value="Unassembled WGS sequence"/>
</dbReference>
<evidence type="ECO:0000313" key="3">
    <source>
        <dbReference type="Proteomes" id="UP000299211"/>
    </source>
</evidence>
<proteinExistence type="predicted"/>
<name>A0A4D4MV71_STRAX</name>
<accession>A0A4D4MV71</accession>
<protein>
    <submittedName>
        <fullName evidence="2">Uncharacterized protein</fullName>
    </submittedName>
</protein>
<sequence length="57" mass="6056">MNETESETGGVSVGHPTPPPFALVNGRKLERFQPQAPPPRLVKLYGSCAASAHSGWP</sequence>
<gene>
    <name evidence="2" type="ORF">SAV31267_051190</name>
</gene>
<comment type="caution">
    <text evidence="2">The sequence shown here is derived from an EMBL/GenBank/DDBJ whole genome shotgun (WGS) entry which is preliminary data.</text>
</comment>
<dbReference type="EMBL" id="BJHY01000001">
    <property type="protein sequence ID" value="GDY75634.1"/>
    <property type="molecule type" value="Genomic_DNA"/>
</dbReference>